<feature type="region of interest" description="Disordered" evidence="6">
    <location>
        <begin position="167"/>
        <end position="190"/>
    </location>
</feature>
<dbReference type="PANTHER" id="PTHR30349:SF41">
    <property type="entry name" value="INTEGRASE_RECOMBINASE PROTEIN MJ0367-RELATED"/>
    <property type="match status" value="1"/>
</dbReference>
<proteinExistence type="inferred from homology"/>
<feature type="compositionally biased region" description="Low complexity" evidence="6">
    <location>
        <begin position="177"/>
        <end position="186"/>
    </location>
</feature>
<dbReference type="SUPFAM" id="SSF56349">
    <property type="entry name" value="DNA breaking-rejoining enzymes"/>
    <property type="match status" value="1"/>
</dbReference>
<evidence type="ECO:0000256" key="1">
    <source>
        <dbReference type="ARBA" id="ARBA00008857"/>
    </source>
</evidence>
<dbReference type="Gene3D" id="1.10.150.130">
    <property type="match status" value="1"/>
</dbReference>
<name>A0A9W6RTQ5_9ACTN</name>
<dbReference type="InterPro" id="IPR011010">
    <property type="entry name" value="DNA_brk_join_enz"/>
</dbReference>
<dbReference type="GO" id="GO:0006310">
    <property type="term" value="P:DNA recombination"/>
    <property type="evidence" value="ECO:0007669"/>
    <property type="project" value="UniProtKB-KW"/>
</dbReference>
<reference evidence="9" key="1">
    <citation type="submission" date="2023-03" db="EMBL/GenBank/DDBJ databases">
        <title>Actinoallomurus iriomotensis NBRC 103684.</title>
        <authorList>
            <person name="Ichikawa N."/>
            <person name="Sato H."/>
            <person name="Tonouchi N."/>
        </authorList>
    </citation>
    <scope>NUCLEOTIDE SEQUENCE</scope>
    <source>
        <strain evidence="9">NBRC 103684</strain>
    </source>
</reference>
<dbReference type="GO" id="GO:0003677">
    <property type="term" value="F:DNA binding"/>
    <property type="evidence" value="ECO:0007669"/>
    <property type="project" value="UniProtKB-UniRule"/>
</dbReference>
<organism evidence="9 10">
    <name type="scientific">Actinoallomurus iriomotensis</name>
    <dbReference type="NCBI Taxonomy" id="478107"/>
    <lineage>
        <taxon>Bacteria</taxon>
        <taxon>Bacillati</taxon>
        <taxon>Actinomycetota</taxon>
        <taxon>Actinomycetes</taxon>
        <taxon>Streptosporangiales</taxon>
        <taxon>Thermomonosporaceae</taxon>
        <taxon>Actinoallomurus</taxon>
    </lineage>
</organism>
<evidence type="ECO:0000259" key="8">
    <source>
        <dbReference type="PROSITE" id="PS51900"/>
    </source>
</evidence>
<dbReference type="Pfam" id="PF00589">
    <property type="entry name" value="Phage_integrase"/>
    <property type="match status" value="1"/>
</dbReference>
<dbReference type="CDD" id="cd00397">
    <property type="entry name" value="DNA_BRE_C"/>
    <property type="match status" value="1"/>
</dbReference>
<keyword evidence="4" id="KW-0233">DNA recombination</keyword>
<dbReference type="Gene3D" id="1.10.443.10">
    <property type="entry name" value="Intergrase catalytic core"/>
    <property type="match status" value="1"/>
</dbReference>
<keyword evidence="10" id="KW-1185">Reference proteome</keyword>
<dbReference type="AlphaFoldDB" id="A0A9W6RTQ5"/>
<evidence type="ECO:0000256" key="3">
    <source>
        <dbReference type="ARBA" id="ARBA00023125"/>
    </source>
</evidence>
<gene>
    <name evidence="9" type="primary">xerC</name>
    <name evidence="9" type="ORF">Airi02_003380</name>
</gene>
<dbReference type="PANTHER" id="PTHR30349">
    <property type="entry name" value="PHAGE INTEGRASE-RELATED"/>
    <property type="match status" value="1"/>
</dbReference>
<dbReference type="InterPro" id="IPR004107">
    <property type="entry name" value="Integrase_SAM-like_N"/>
</dbReference>
<dbReference type="Pfam" id="PF02899">
    <property type="entry name" value="Phage_int_SAM_1"/>
    <property type="match status" value="1"/>
</dbReference>
<dbReference type="GO" id="GO:0015074">
    <property type="term" value="P:DNA integration"/>
    <property type="evidence" value="ECO:0007669"/>
    <property type="project" value="UniProtKB-KW"/>
</dbReference>
<dbReference type="InterPro" id="IPR013762">
    <property type="entry name" value="Integrase-like_cat_sf"/>
</dbReference>
<comment type="similarity">
    <text evidence="1">Belongs to the 'phage' integrase family.</text>
</comment>
<dbReference type="InterPro" id="IPR010998">
    <property type="entry name" value="Integrase_recombinase_N"/>
</dbReference>
<sequence>MTTADARSREPAPMVDAWLSSVRSANTRRAYRQDLREWTAWLRDRDAEPLTANRSHVEAWTASLERDGRAPATRTRKLSSIGSFYTYAIDEGRRFGLTVTRDPTARAHRPYVDRTAGADHRLSVDDARAVLRAADAAGPRAAVIVRLILQAGCGVRDITGARVEDLDRRVSPDHPGPGRAAPGRVPAGRRHTLSVTRRGGVRHRVALPAGAARAIVRTVGARTRGPVVTTRNGRRIADSQVFRTVRLTGHAAGVEVTPRALRDACANLALEAGVPLRDVQCLLGHADPRSEGDPWHSCETAPHAIAAFLGL</sequence>
<dbReference type="InterPro" id="IPR002104">
    <property type="entry name" value="Integrase_catalytic"/>
</dbReference>
<comment type="caution">
    <text evidence="9">The sequence shown here is derived from an EMBL/GenBank/DDBJ whole genome shotgun (WGS) entry which is preliminary data.</text>
</comment>
<dbReference type="EMBL" id="BSTK01000001">
    <property type="protein sequence ID" value="GLY82406.1"/>
    <property type="molecule type" value="Genomic_DNA"/>
</dbReference>
<evidence type="ECO:0000256" key="2">
    <source>
        <dbReference type="ARBA" id="ARBA00022908"/>
    </source>
</evidence>
<evidence type="ECO:0000313" key="10">
    <source>
        <dbReference type="Proteomes" id="UP001165074"/>
    </source>
</evidence>
<evidence type="ECO:0000313" key="9">
    <source>
        <dbReference type="EMBL" id="GLY82406.1"/>
    </source>
</evidence>
<evidence type="ECO:0000256" key="6">
    <source>
        <dbReference type="SAM" id="MobiDB-lite"/>
    </source>
</evidence>
<dbReference type="RefSeq" id="WP_285566082.1">
    <property type="nucleotide sequence ID" value="NZ_BSTK01000001.1"/>
</dbReference>
<protein>
    <submittedName>
        <fullName evidence="9">Tyrosine recombinase XerC</fullName>
    </submittedName>
</protein>
<keyword evidence="3 5" id="KW-0238">DNA-binding</keyword>
<feature type="domain" description="Tyr recombinase" evidence="7">
    <location>
        <begin position="117"/>
        <end position="311"/>
    </location>
</feature>
<evidence type="ECO:0000256" key="4">
    <source>
        <dbReference type="ARBA" id="ARBA00023172"/>
    </source>
</evidence>
<evidence type="ECO:0000256" key="5">
    <source>
        <dbReference type="PROSITE-ProRule" id="PRU01248"/>
    </source>
</evidence>
<dbReference type="InterPro" id="IPR044068">
    <property type="entry name" value="CB"/>
</dbReference>
<dbReference type="InterPro" id="IPR050090">
    <property type="entry name" value="Tyrosine_recombinase_XerCD"/>
</dbReference>
<dbReference type="PROSITE" id="PS51898">
    <property type="entry name" value="TYR_RECOMBINASE"/>
    <property type="match status" value="1"/>
</dbReference>
<keyword evidence="2" id="KW-0229">DNA integration</keyword>
<dbReference type="PROSITE" id="PS51900">
    <property type="entry name" value="CB"/>
    <property type="match status" value="1"/>
</dbReference>
<evidence type="ECO:0000259" key="7">
    <source>
        <dbReference type="PROSITE" id="PS51898"/>
    </source>
</evidence>
<accession>A0A9W6RTQ5</accession>
<feature type="domain" description="Core-binding (CB)" evidence="8">
    <location>
        <begin position="9"/>
        <end position="89"/>
    </location>
</feature>
<dbReference type="Proteomes" id="UP001165074">
    <property type="component" value="Unassembled WGS sequence"/>
</dbReference>